<dbReference type="EMBL" id="BAABME010022269">
    <property type="protein sequence ID" value="GAA0165397.1"/>
    <property type="molecule type" value="Genomic_DNA"/>
</dbReference>
<evidence type="ECO:0000313" key="1">
    <source>
        <dbReference type="EMBL" id="GAA0165397.1"/>
    </source>
</evidence>
<keyword evidence="2" id="KW-1185">Reference proteome</keyword>
<proteinExistence type="predicted"/>
<protein>
    <recommendedName>
        <fullName evidence="3">Reverse transcriptase domain-containing protein</fullName>
    </recommendedName>
</protein>
<name>A0AAV3QMX4_LITER</name>
<comment type="caution">
    <text evidence="1">The sequence shown here is derived from an EMBL/GenBank/DDBJ whole genome shotgun (WGS) entry which is preliminary data.</text>
</comment>
<sequence>MQELVCRYHKRVRKLRCALKIAIMKACDTVSWRFMWAAMKALKYPDRFIELVKACVSTTWLSCKEIDLTNLNFADDLFVLSAAIKKYMRLIGKVLKDYGELSRLDPNLTKSTRYFAGIDD</sequence>
<dbReference type="AlphaFoldDB" id="A0AAV3QMX4"/>
<dbReference type="Proteomes" id="UP001454036">
    <property type="component" value="Unassembled WGS sequence"/>
</dbReference>
<evidence type="ECO:0000313" key="2">
    <source>
        <dbReference type="Proteomes" id="UP001454036"/>
    </source>
</evidence>
<organism evidence="1 2">
    <name type="scientific">Lithospermum erythrorhizon</name>
    <name type="common">Purple gromwell</name>
    <name type="synonym">Lithospermum officinale var. erythrorhizon</name>
    <dbReference type="NCBI Taxonomy" id="34254"/>
    <lineage>
        <taxon>Eukaryota</taxon>
        <taxon>Viridiplantae</taxon>
        <taxon>Streptophyta</taxon>
        <taxon>Embryophyta</taxon>
        <taxon>Tracheophyta</taxon>
        <taxon>Spermatophyta</taxon>
        <taxon>Magnoliopsida</taxon>
        <taxon>eudicotyledons</taxon>
        <taxon>Gunneridae</taxon>
        <taxon>Pentapetalae</taxon>
        <taxon>asterids</taxon>
        <taxon>lamiids</taxon>
        <taxon>Boraginales</taxon>
        <taxon>Boraginaceae</taxon>
        <taxon>Boraginoideae</taxon>
        <taxon>Lithospermeae</taxon>
        <taxon>Lithospermum</taxon>
    </lineage>
</organism>
<accession>A0AAV3QMX4</accession>
<reference evidence="1 2" key="1">
    <citation type="submission" date="2024-01" db="EMBL/GenBank/DDBJ databases">
        <title>The complete chloroplast genome sequence of Lithospermum erythrorhizon: insights into the phylogenetic relationship among Boraginaceae species and the maternal lineages of purple gromwells.</title>
        <authorList>
            <person name="Okada T."/>
            <person name="Watanabe K."/>
        </authorList>
    </citation>
    <scope>NUCLEOTIDE SEQUENCE [LARGE SCALE GENOMIC DNA]</scope>
</reference>
<gene>
    <name evidence="1" type="ORF">LIER_39975</name>
</gene>
<evidence type="ECO:0008006" key="3">
    <source>
        <dbReference type="Google" id="ProtNLM"/>
    </source>
</evidence>